<comment type="caution">
    <text evidence="1">The sequence shown here is derived from an EMBL/GenBank/DDBJ whole genome shotgun (WGS) entry which is preliminary data.</text>
</comment>
<accession>A0A8X6NRW1</accession>
<gene>
    <name evidence="1" type="ORF">NPIL_101201</name>
</gene>
<dbReference type="AlphaFoldDB" id="A0A8X6NRW1"/>
<evidence type="ECO:0000313" key="2">
    <source>
        <dbReference type="Proteomes" id="UP000887013"/>
    </source>
</evidence>
<organism evidence="1 2">
    <name type="scientific">Nephila pilipes</name>
    <name type="common">Giant wood spider</name>
    <name type="synonym">Nephila maculata</name>
    <dbReference type="NCBI Taxonomy" id="299642"/>
    <lineage>
        <taxon>Eukaryota</taxon>
        <taxon>Metazoa</taxon>
        <taxon>Ecdysozoa</taxon>
        <taxon>Arthropoda</taxon>
        <taxon>Chelicerata</taxon>
        <taxon>Arachnida</taxon>
        <taxon>Araneae</taxon>
        <taxon>Araneomorphae</taxon>
        <taxon>Entelegynae</taxon>
        <taxon>Araneoidea</taxon>
        <taxon>Nephilidae</taxon>
        <taxon>Nephila</taxon>
    </lineage>
</organism>
<name>A0A8X6NRW1_NEPPI</name>
<evidence type="ECO:0000313" key="1">
    <source>
        <dbReference type="EMBL" id="GFT28187.1"/>
    </source>
</evidence>
<dbReference type="EMBL" id="BMAW01060826">
    <property type="protein sequence ID" value="GFT28187.1"/>
    <property type="molecule type" value="Genomic_DNA"/>
</dbReference>
<dbReference type="Proteomes" id="UP000887013">
    <property type="component" value="Unassembled WGS sequence"/>
</dbReference>
<proteinExistence type="predicted"/>
<dbReference type="OrthoDB" id="6429785at2759"/>
<sequence length="100" mass="11844">MRSMYQDELLSKIKTKYGRNNCLLDISDKPRREAVAVFRLFTEHDCLTAHLYRIDILTEAACPLCKKRKEPVYKYHLRTCGDIHGNTESSRYWEARGFTR</sequence>
<keyword evidence="2" id="KW-1185">Reference proteome</keyword>
<reference evidence="1" key="1">
    <citation type="submission" date="2020-08" db="EMBL/GenBank/DDBJ databases">
        <title>Multicomponent nature underlies the extraordinary mechanical properties of spider dragline silk.</title>
        <authorList>
            <person name="Kono N."/>
            <person name="Nakamura H."/>
            <person name="Mori M."/>
            <person name="Yoshida Y."/>
            <person name="Ohtoshi R."/>
            <person name="Malay A.D."/>
            <person name="Moran D.A.P."/>
            <person name="Tomita M."/>
            <person name="Numata K."/>
            <person name="Arakawa K."/>
        </authorList>
    </citation>
    <scope>NUCLEOTIDE SEQUENCE</scope>
</reference>
<protein>
    <submittedName>
        <fullName evidence="1">Uncharacterized protein</fullName>
    </submittedName>
</protein>